<evidence type="ECO:0000313" key="6">
    <source>
        <dbReference type="Proteomes" id="UP000095606"/>
    </source>
</evidence>
<dbReference type="Pfam" id="PF16343">
    <property type="entry name" value="DUF4973"/>
    <property type="match status" value="1"/>
</dbReference>
<dbReference type="GeneID" id="69588286"/>
<dbReference type="Gene3D" id="2.40.128.440">
    <property type="entry name" value="Uncharacterised protein PF14274, DUF4361"/>
    <property type="match status" value="1"/>
</dbReference>
<dbReference type="InterPro" id="IPR025371">
    <property type="entry name" value="BT_3044-like_C"/>
</dbReference>
<dbReference type="Gene3D" id="2.60.40.1740">
    <property type="entry name" value="hypothetical protein (bacova_03559)"/>
    <property type="match status" value="1"/>
</dbReference>
<dbReference type="InterPro" id="IPR032509">
    <property type="entry name" value="DUF4973"/>
</dbReference>
<protein>
    <submittedName>
        <fullName evidence="5">DUF4973 domain-containing protein</fullName>
    </submittedName>
    <submittedName>
        <fullName evidence="4">Domain of uncharacterized function (DUF1735)</fullName>
    </submittedName>
</protein>
<feature type="domain" description="BT-3044-like C-terminal" evidence="2">
    <location>
        <begin position="165"/>
        <end position="314"/>
    </location>
</feature>
<reference evidence="4 6" key="1">
    <citation type="submission" date="2015-09" db="EMBL/GenBank/DDBJ databases">
        <authorList>
            <consortium name="Pathogen Informatics"/>
        </authorList>
    </citation>
    <scope>NUCLEOTIDE SEQUENCE [LARGE SCALE GENOMIC DNA]</scope>
    <source>
        <strain evidence="4 6">2789STDY5834846</strain>
    </source>
</reference>
<dbReference type="Proteomes" id="UP000095606">
    <property type="component" value="Unassembled WGS sequence"/>
</dbReference>
<feature type="signal peptide" evidence="1">
    <location>
        <begin position="1"/>
        <end position="24"/>
    </location>
</feature>
<reference evidence="5" key="2">
    <citation type="submission" date="2022-08" db="EMBL/GenBank/DDBJ databases">
        <title>Genome Sequencing of Bacteroides fragilis Group Isolates with Nanopore Technology.</title>
        <authorList>
            <person name="Tisza M.J."/>
            <person name="Smith D."/>
            <person name="Dekker J.P."/>
        </authorList>
    </citation>
    <scope>NUCLEOTIDE SEQUENCE</scope>
    <source>
        <strain evidence="5">BFG-527</strain>
    </source>
</reference>
<feature type="chain" id="PRO_5041082535" evidence="1">
    <location>
        <begin position="25"/>
        <end position="333"/>
    </location>
</feature>
<dbReference type="EMBL" id="CZAE01000007">
    <property type="protein sequence ID" value="CUP12604.1"/>
    <property type="molecule type" value="Genomic_DNA"/>
</dbReference>
<organism evidence="4 6">
    <name type="scientific">Bacteroides faecis</name>
    <dbReference type="NCBI Taxonomy" id="674529"/>
    <lineage>
        <taxon>Bacteria</taxon>
        <taxon>Pseudomonadati</taxon>
        <taxon>Bacteroidota</taxon>
        <taxon>Bacteroidia</taxon>
        <taxon>Bacteroidales</taxon>
        <taxon>Bacteroidaceae</taxon>
        <taxon>Bacteroides</taxon>
    </lineage>
</organism>
<dbReference type="Proteomes" id="UP001060104">
    <property type="component" value="Chromosome"/>
</dbReference>
<keyword evidence="1" id="KW-0732">Signal</keyword>
<feature type="domain" description="DUF4973" evidence="3">
    <location>
        <begin position="24"/>
        <end position="152"/>
    </location>
</feature>
<evidence type="ECO:0000313" key="4">
    <source>
        <dbReference type="EMBL" id="CUP12604.1"/>
    </source>
</evidence>
<dbReference type="Pfam" id="PF14274">
    <property type="entry name" value="BT_3044-like_C"/>
    <property type="match status" value="1"/>
</dbReference>
<name>A0A174KKF0_9BACE</name>
<evidence type="ECO:0000259" key="3">
    <source>
        <dbReference type="Pfam" id="PF16343"/>
    </source>
</evidence>
<accession>A0A3E5GKU5</accession>
<evidence type="ECO:0000313" key="7">
    <source>
        <dbReference type="Proteomes" id="UP001060104"/>
    </source>
</evidence>
<keyword evidence="7" id="KW-1185">Reference proteome</keyword>
<gene>
    <name evidence="4" type="ORF">ERS852461_01917</name>
    <name evidence="5" type="ORF">NXY30_06500</name>
</gene>
<dbReference type="EMBL" id="CP103141">
    <property type="protein sequence ID" value="UVQ76026.1"/>
    <property type="molecule type" value="Genomic_DNA"/>
</dbReference>
<accession>A0A174KKF0</accession>
<dbReference type="RefSeq" id="WP_055269360.1">
    <property type="nucleotide sequence ID" value="NZ_CABMFH010000003.1"/>
</dbReference>
<proteinExistence type="predicted"/>
<dbReference type="AlphaFoldDB" id="A0A174KKF0"/>
<sequence>MKKIYNYLLMIVCLLIICSCNDEWKDEQYNQYISFKAPVDSKGCTQINVRYKKDGKTSYKLPVIVSGSTMNEKDLNIHFAVDPDTLDIFNIERFNTRTELFYEELPSEYYSFSETLQIPAGDCVGLLDVDFSLKDLDMVEKWILPITVTDDPSYNYQSNLRKHYRKALLRIMPFNDFSGSYSTTAMKTYFYDSDKNETVGDAMVANTRTAYVVNDSTVFFYAGLMDEDLERSKRRLYKIYVKFNADKSLTLEADNDDIKFEVPDGTTPIYSTTKNMDATRPYIEHRYTTLRLTYLFNDITSAPVPIRYKVTGTLLLERKINLQIPDEDQAIEW</sequence>
<evidence type="ECO:0000256" key="1">
    <source>
        <dbReference type="SAM" id="SignalP"/>
    </source>
</evidence>
<evidence type="ECO:0000313" key="5">
    <source>
        <dbReference type="EMBL" id="UVQ76026.1"/>
    </source>
</evidence>
<dbReference type="PROSITE" id="PS51257">
    <property type="entry name" value="PROKAR_LIPOPROTEIN"/>
    <property type="match status" value="1"/>
</dbReference>
<evidence type="ECO:0000259" key="2">
    <source>
        <dbReference type="Pfam" id="PF14274"/>
    </source>
</evidence>